<gene>
    <name evidence="2" type="ORF">KL928_002719</name>
</gene>
<dbReference type="EMBL" id="JAHLUX010000005">
    <property type="protein sequence ID" value="KAG7818851.1"/>
    <property type="molecule type" value="Genomic_DNA"/>
</dbReference>
<protein>
    <recommendedName>
        <fullName evidence="1">Macro-like domain-containing protein</fullName>
    </recommendedName>
</protein>
<organism evidence="2 3">
    <name type="scientific">Pichia angusta</name>
    <name type="common">Yeast</name>
    <name type="synonym">Hansenula polymorpha</name>
    <dbReference type="NCBI Taxonomy" id="870730"/>
    <lineage>
        <taxon>Eukaryota</taxon>
        <taxon>Fungi</taxon>
        <taxon>Dikarya</taxon>
        <taxon>Ascomycota</taxon>
        <taxon>Saccharomycotina</taxon>
        <taxon>Pichiomycetes</taxon>
        <taxon>Pichiales</taxon>
        <taxon>Pichiaceae</taxon>
        <taxon>Ogataea</taxon>
    </lineage>
</organism>
<dbReference type="RefSeq" id="XP_043059873.1">
    <property type="nucleotide sequence ID" value="XM_043203226.1"/>
</dbReference>
<evidence type="ECO:0000313" key="2">
    <source>
        <dbReference type="EMBL" id="KAG7818851.1"/>
    </source>
</evidence>
<feature type="domain" description="Macro-like" evidence="1">
    <location>
        <begin position="25"/>
        <end position="175"/>
    </location>
</feature>
<name>A0AAN6I6M2_PICAN</name>
<dbReference type="Pfam" id="PF14519">
    <property type="entry name" value="Macro_2"/>
    <property type="match status" value="1"/>
</dbReference>
<proteinExistence type="predicted"/>
<reference evidence="2" key="1">
    <citation type="journal article" date="2021" name="G3 (Bethesda)">
        <title>Genomic diversity, chromosomal rearrangements, and interspecies hybridization in the ogataea polymorpha species complex.</title>
        <authorList>
            <person name="Hanson S.J."/>
            <person name="Cinneide E.O."/>
            <person name="Salzberg L.I."/>
            <person name="Wolfe K.H."/>
            <person name="McGowan J."/>
            <person name="Fitzpatrick D.A."/>
            <person name="Matlin K."/>
        </authorList>
    </citation>
    <scope>NUCLEOTIDE SEQUENCE</scope>
    <source>
        <strain evidence="2">61-244</strain>
    </source>
</reference>
<evidence type="ECO:0000259" key="1">
    <source>
        <dbReference type="Pfam" id="PF14519"/>
    </source>
</evidence>
<sequence>MRWRDEKLEVSIFHGNIENLKFDTSKESVFFSPGNSFGGMGGGYDKALAYLFSEAGDWRTTDRYVKNWIVENSNGYSAPGTAQLIRFDWPDSLAWQKYRASAILHVPTMRTPKILGFTEEQTIQSVFDWTWQSLVRVRQEPSLDVFVMTGMGTGYGCLTEKLVCRTMVAAIAMFGSQMGKEVLSYLDSPYKRSDIEKKLYG</sequence>
<dbReference type="Gene3D" id="3.40.220.10">
    <property type="entry name" value="Leucine Aminopeptidase, subunit E, domain 1"/>
    <property type="match status" value="1"/>
</dbReference>
<dbReference type="SUPFAM" id="SSF52949">
    <property type="entry name" value="Macro domain-like"/>
    <property type="match status" value="1"/>
</dbReference>
<dbReference type="GeneID" id="66126770"/>
<dbReference type="Proteomes" id="UP001196530">
    <property type="component" value="Unassembled WGS sequence"/>
</dbReference>
<dbReference type="AlphaFoldDB" id="A0AAN6I6M2"/>
<evidence type="ECO:0000313" key="3">
    <source>
        <dbReference type="Proteomes" id="UP001196530"/>
    </source>
</evidence>
<comment type="caution">
    <text evidence="2">The sequence shown here is derived from an EMBL/GenBank/DDBJ whole genome shotgun (WGS) entry which is preliminary data.</text>
</comment>
<accession>A0AAN6I6M2</accession>
<dbReference type="InterPro" id="IPR028071">
    <property type="entry name" value="Macro-like_dom"/>
</dbReference>
<dbReference type="InterPro" id="IPR043472">
    <property type="entry name" value="Macro_dom-like"/>
</dbReference>